<dbReference type="GO" id="GO:0016740">
    <property type="term" value="F:transferase activity"/>
    <property type="evidence" value="ECO:0007669"/>
    <property type="project" value="UniProtKB-KW"/>
</dbReference>
<dbReference type="Gene3D" id="1.20.1050.10">
    <property type="match status" value="1"/>
</dbReference>
<sequence>MDHITSSPPQLRTLQPAALHSFQHPHDDRDAAHAFAAAAASGSYQVNPADESVLFQQPAFLQSTVPDRAIRSQRDPLPPALADLQPQHISPHQSNPALFHFSSPQDPSFAAVAAPAQPHARARVHIQLPAPTDDTRDGEAAAKSDGKHEELRLVLDPPRLEQWRERLFHVDETIVMTEDQFQTYWPHVDNIYSHRSTQRYKRKPFVSHYWDCRLKGRPPGTPKSDDPSKKKRKRVARERDLCDVKIKITEYEPGSATPDNVGPLTEYPVPDPVPHAAPNQAGQLQWPLSALHLTQPDPYNRKIYTIQRVNGNGANGKADGNPGPHKHDLEESDRIKKNTAIRHTLKNEKDKKKQQPQTDTKKTYHTNATGNALNTVKKHAAEHELKLFGSCFCPFVQRVWISLVYKDIPYQYIEVDPYKKPQSLLEVNPRGLVPALRHGDWGCYESTVLMEYLEDLGVGRPLMPSDPKLRANCRLWSDHINRHFIPGFYRFLQEQDAEKQVKYAEELKSEIGKLVEAADKEGPFFLGKELSFVDVQMAPWVIRLNRVLKPYRSWPEPEEGSRWGKWMDAIENDPHVQATTSTDSLYLDSYERYAENRPNTSQLANAVNSGRGLP</sequence>
<evidence type="ECO:0000313" key="4">
    <source>
        <dbReference type="EMBL" id="KKY18490.1"/>
    </source>
</evidence>
<dbReference type="InterPro" id="IPR050983">
    <property type="entry name" value="GST_Omega/HSP26"/>
</dbReference>
<evidence type="ECO:0000256" key="1">
    <source>
        <dbReference type="SAM" id="MobiDB-lite"/>
    </source>
</evidence>
<dbReference type="InterPro" id="IPR010987">
    <property type="entry name" value="Glutathione-S-Trfase_C-like"/>
</dbReference>
<dbReference type="InterPro" id="IPR036249">
    <property type="entry name" value="Thioredoxin-like_sf"/>
</dbReference>
<feature type="region of interest" description="Disordered" evidence="1">
    <location>
        <begin position="127"/>
        <end position="147"/>
    </location>
</feature>
<evidence type="ECO:0000313" key="5">
    <source>
        <dbReference type="Proteomes" id="UP000034182"/>
    </source>
</evidence>
<dbReference type="PROSITE" id="PS50404">
    <property type="entry name" value="GST_NTER"/>
    <property type="match status" value="1"/>
</dbReference>
<reference evidence="4 5" key="2">
    <citation type="submission" date="2015-05" db="EMBL/GenBank/DDBJ databases">
        <title>Distinctive expansion of gene families associated with plant cell wall degradation and secondary metabolism in the genomes of grapevine trunk pathogens.</title>
        <authorList>
            <person name="Lawrence D.P."/>
            <person name="Travadon R."/>
            <person name="Rolshausen P.E."/>
            <person name="Baumgartner K."/>
        </authorList>
    </citation>
    <scope>NUCLEOTIDE SEQUENCE [LARGE SCALE GENOMIC DNA]</scope>
    <source>
        <strain evidence="4">DS831</strain>
    </source>
</reference>
<feature type="region of interest" description="Disordered" evidence="1">
    <location>
        <begin position="310"/>
        <end position="365"/>
    </location>
</feature>
<name>A0A0G2GNU0_9PEZI</name>
<dbReference type="PANTHER" id="PTHR43968">
    <property type="match status" value="1"/>
</dbReference>
<dbReference type="Proteomes" id="UP000034182">
    <property type="component" value="Unassembled WGS sequence"/>
</dbReference>
<dbReference type="InterPro" id="IPR040079">
    <property type="entry name" value="Glutathione_S-Trfase"/>
</dbReference>
<dbReference type="SUPFAM" id="SSF52833">
    <property type="entry name" value="Thioredoxin-like"/>
    <property type="match status" value="1"/>
</dbReference>
<dbReference type="SFLD" id="SFLDS00019">
    <property type="entry name" value="Glutathione_Transferase_(cytos"/>
    <property type="match status" value="1"/>
</dbReference>
<feature type="compositionally biased region" description="Low complexity" evidence="1">
    <location>
        <begin position="310"/>
        <end position="323"/>
    </location>
</feature>
<dbReference type="CDD" id="cd00570">
    <property type="entry name" value="GST_N_family"/>
    <property type="match status" value="1"/>
</dbReference>
<protein>
    <submittedName>
        <fullName evidence="4">Putative glutathione transferase</fullName>
    </submittedName>
</protein>
<dbReference type="EMBL" id="LAQI01000125">
    <property type="protein sequence ID" value="KKY18490.1"/>
    <property type="molecule type" value="Genomic_DNA"/>
</dbReference>
<dbReference type="SFLD" id="SFLDG00358">
    <property type="entry name" value="Main_(cytGST)"/>
    <property type="match status" value="1"/>
</dbReference>
<evidence type="ECO:0000259" key="3">
    <source>
        <dbReference type="PROSITE" id="PS50405"/>
    </source>
</evidence>
<proteinExistence type="predicted"/>
<dbReference type="Gene3D" id="3.40.30.10">
    <property type="entry name" value="Glutaredoxin"/>
    <property type="match status" value="1"/>
</dbReference>
<gene>
    <name evidence="4" type="ORF">UCDDS831_g05964</name>
</gene>
<feature type="domain" description="GST C-terminal" evidence="3">
    <location>
        <begin position="466"/>
        <end position="602"/>
    </location>
</feature>
<organism evidence="4 5">
    <name type="scientific">Diplodia seriata</name>
    <dbReference type="NCBI Taxonomy" id="420778"/>
    <lineage>
        <taxon>Eukaryota</taxon>
        <taxon>Fungi</taxon>
        <taxon>Dikarya</taxon>
        <taxon>Ascomycota</taxon>
        <taxon>Pezizomycotina</taxon>
        <taxon>Dothideomycetes</taxon>
        <taxon>Dothideomycetes incertae sedis</taxon>
        <taxon>Botryosphaeriales</taxon>
        <taxon>Botryosphaeriaceae</taxon>
        <taxon>Diplodia</taxon>
    </lineage>
</organism>
<dbReference type="PROSITE" id="PS50405">
    <property type="entry name" value="GST_CTER"/>
    <property type="match status" value="1"/>
</dbReference>
<dbReference type="InterPro" id="IPR004045">
    <property type="entry name" value="Glutathione_S-Trfase_N"/>
</dbReference>
<reference evidence="4 5" key="1">
    <citation type="submission" date="2015-03" db="EMBL/GenBank/DDBJ databases">
        <authorList>
            <person name="Morales-Cruz A."/>
            <person name="Amrine K.C."/>
            <person name="Cantu D."/>
        </authorList>
    </citation>
    <scope>NUCLEOTIDE SEQUENCE [LARGE SCALE GENOMIC DNA]</scope>
    <source>
        <strain evidence="4">DS831</strain>
    </source>
</reference>
<feature type="domain" description="GST N-terminal" evidence="2">
    <location>
        <begin position="383"/>
        <end position="461"/>
    </location>
</feature>
<dbReference type="GO" id="GO:0005737">
    <property type="term" value="C:cytoplasm"/>
    <property type="evidence" value="ECO:0007669"/>
    <property type="project" value="TreeGrafter"/>
</dbReference>
<comment type="caution">
    <text evidence="4">The sequence shown here is derived from an EMBL/GenBank/DDBJ whole genome shotgun (WGS) entry which is preliminary data.</text>
</comment>
<keyword evidence="4" id="KW-0808">Transferase</keyword>
<accession>A0A0G2GNU0</accession>
<dbReference type="PANTHER" id="PTHR43968:SF6">
    <property type="entry name" value="GLUTATHIONE S-TRANSFERASE OMEGA"/>
    <property type="match status" value="1"/>
</dbReference>
<feature type="compositionally biased region" description="Basic and acidic residues" evidence="1">
    <location>
        <begin position="133"/>
        <end position="147"/>
    </location>
</feature>
<dbReference type="SUPFAM" id="SSF47616">
    <property type="entry name" value="GST C-terminal domain-like"/>
    <property type="match status" value="1"/>
</dbReference>
<dbReference type="Pfam" id="PF13417">
    <property type="entry name" value="GST_N_3"/>
    <property type="match status" value="1"/>
</dbReference>
<dbReference type="AlphaFoldDB" id="A0A0G2GNU0"/>
<dbReference type="InterPro" id="IPR036282">
    <property type="entry name" value="Glutathione-S-Trfase_C_sf"/>
</dbReference>
<feature type="compositionally biased region" description="Basic and acidic residues" evidence="1">
    <location>
        <begin position="325"/>
        <end position="336"/>
    </location>
</feature>
<evidence type="ECO:0000259" key="2">
    <source>
        <dbReference type="PROSITE" id="PS50404"/>
    </source>
</evidence>
<feature type="region of interest" description="Disordered" evidence="1">
    <location>
        <begin position="215"/>
        <end position="237"/>
    </location>
</feature>
<dbReference type="Pfam" id="PF13410">
    <property type="entry name" value="GST_C_2"/>
    <property type="match status" value="1"/>
</dbReference>